<dbReference type="InterPro" id="IPR036388">
    <property type="entry name" value="WH-like_DNA-bd_sf"/>
</dbReference>
<dbReference type="Gene3D" id="1.10.10.10">
    <property type="entry name" value="Winged helix-like DNA-binding domain superfamily/Winged helix DNA-binding domain"/>
    <property type="match status" value="1"/>
</dbReference>
<dbReference type="Proteomes" id="UP000434957">
    <property type="component" value="Unassembled WGS sequence"/>
</dbReference>
<gene>
    <name evidence="1" type="ORF">PR001_g3445</name>
    <name evidence="2" type="ORF">PR003_g1696</name>
</gene>
<evidence type="ECO:0000313" key="3">
    <source>
        <dbReference type="Proteomes" id="UP000429607"/>
    </source>
</evidence>
<organism evidence="2 4">
    <name type="scientific">Phytophthora rubi</name>
    <dbReference type="NCBI Taxonomy" id="129364"/>
    <lineage>
        <taxon>Eukaryota</taxon>
        <taxon>Sar</taxon>
        <taxon>Stramenopiles</taxon>
        <taxon>Oomycota</taxon>
        <taxon>Peronosporomycetes</taxon>
        <taxon>Peronosporales</taxon>
        <taxon>Peronosporaceae</taxon>
        <taxon>Phytophthora</taxon>
    </lineage>
</organism>
<evidence type="ECO:0000313" key="2">
    <source>
        <dbReference type="EMBL" id="KAE9357597.1"/>
    </source>
</evidence>
<dbReference type="AlphaFoldDB" id="A0A6A4G071"/>
<dbReference type="InterPro" id="IPR036397">
    <property type="entry name" value="RNaseH_sf"/>
</dbReference>
<evidence type="ECO:0000313" key="1">
    <source>
        <dbReference type="EMBL" id="KAE9049297.1"/>
    </source>
</evidence>
<dbReference type="Gene3D" id="1.10.10.60">
    <property type="entry name" value="Homeodomain-like"/>
    <property type="match status" value="1"/>
</dbReference>
<protein>
    <recommendedName>
        <fullName evidence="5">Transposase IS30-like HTH domain-containing protein</fullName>
    </recommendedName>
</protein>
<evidence type="ECO:0008006" key="5">
    <source>
        <dbReference type="Google" id="ProtNLM"/>
    </source>
</evidence>
<keyword evidence="4" id="KW-1185">Reference proteome</keyword>
<dbReference type="EMBL" id="QXFV01000130">
    <property type="protein sequence ID" value="KAE9049297.1"/>
    <property type="molecule type" value="Genomic_DNA"/>
</dbReference>
<dbReference type="EMBL" id="QXFT01000049">
    <property type="protein sequence ID" value="KAE9357597.1"/>
    <property type="molecule type" value="Genomic_DNA"/>
</dbReference>
<proteinExistence type="predicted"/>
<accession>A0A6A4G071</accession>
<comment type="caution">
    <text evidence="2">The sequence shown here is derived from an EMBL/GenBank/DDBJ whole genome shotgun (WGS) entry which is preliminary data.</text>
</comment>
<dbReference type="GO" id="GO:0003676">
    <property type="term" value="F:nucleic acid binding"/>
    <property type="evidence" value="ECO:0007669"/>
    <property type="project" value="InterPro"/>
</dbReference>
<dbReference type="Gene3D" id="3.30.420.10">
    <property type="entry name" value="Ribonuclease H-like superfamily/Ribonuclease H"/>
    <property type="match status" value="1"/>
</dbReference>
<evidence type="ECO:0000313" key="4">
    <source>
        <dbReference type="Proteomes" id="UP000434957"/>
    </source>
</evidence>
<reference evidence="2 4" key="1">
    <citation type="submission" date="2018-08" db="EMBL/GenBank/DDBJ databases">
        <title>Genomic investigation of the strawberry pathogen Phytophthora fragariae indicates pathogenicity is determined by transcriptional variation in three key races.</title>
        <authorList>
            <person name="Adams T.M."/>
            <person name="Armitage A.D."/>
            <person name="Sobczyk M.K."/>
            <person name="Bates H.J."/>
            <person name="Dunwell J.M."/>
            <person name="Nellist C.F."/>
            <person name="Harrison R.J."/>
        </authorList>
    </citation>
    <scope>NUCLEOTIDE SEQUENCE [LARGE SCALE GENOMIC DNA]</scope>
    <source>
        <strain evidence="1 3">SCRP249</strain>
        <strain evidence="2 4">SCRP333</strain>
    </source>
</reference>
<sequence length="231" mass="26173">MIPPSTHRRSRRAGLIVHLIGRGAPLTDIELGRIQGLHEAGLGLRQIARQVKRSVGGAHRALFVIPTEHKTPGPATSLSEREARYLVRTVAKGQLSAKQLKEELKLSTSVRTIQRLLAGVDWLVYTKMGNTLPLSAEDKRAREAWAWEMLMNKDPVRSWDSIIFSDEKKWNLDGPDGFQTYWRNLRRPSSAAGKTELAVLHGKQYSDDYVYTVSEFMLPYAQKHYGTDFTF</sequence>
<name>A0A6A4G071_9STRA</name>
<dbReference type="Proteomes" id="UP000429607">
    <property type="component" value="Unassembled WGS sequence"/>
</dbReference>